<dbReference type="RefSeq" id="WP_316772942.1">
    <property type="nucleotide sequence ID" value="NZ_JASMWN010000001.1"/>
</dbReference>
<accession>A0ABU3V979</accession>
<protein>
    <submittedName>
        <fullName evidence="2">SIMPL domain-containing protein</fullName>
    </submittedName>
</protein>
<keyword evidence="1" id="KW-0732">Signal</keyword>
<evidence type="ECO:0000313" key="2">
    <source>
        <dbReference type="EMBL" id="MDU9002723.1"/>
    </source>
</evidence>
<keyword evidence="3" id="KW-1185">Reference proteome</keyword>
<dbReference type="Pfam" id="PF04402">
    <property type="entry name" value="SIMPL"/>
    <property type="match status" value="1"/>
</dbReference>
<dbReference type="PANTHER" id="PTHR34387">
    <property type="entry name" value="SLR1258 PROTEIN"/>
    <property type="match status" value="1"/>
</dbReference>
<evidence type="ECO:0000313" key="3">
    <source>
        <dbReference type="Proteomes" id="UP001255416"/>
    </source>
</evidence>
<dbReference type="EMBL" id="JASMWN010000001">
    <property type="protein sequence ID" value="MDU9002723.1"/>
    <property type="molecule type" value="Genomic_DNA"/>
</dbReference>
<dbReference type="InterPro" id="IPR052022">
    <property type="entry name" value="26kDa_periplasmic_antigen"/>
</dbReference>
<dbReference type="Proteomes" id="UP001255416">
    <property type="component" value="Unassembled WGS sequence"/>
</dbReference>
<dbReference type="PANTHER" id="PTHR34387:SF1">
    <property type="entry name" value="PERIPLASMIC IMMUNOGENIC PROTEIN"/>
    <property type="match status" value="1"/>
</dbReference>
<dbReference type="Gene3D" id="3.30.110.170">
    <property type="entry name" value="Protein of unknown function (DUF541), domain 1"/>
    <property type="match status" value="1"/>
</dbReference>
<dbReference type="InterPro" id="IPR007497">
    <property type="entry name" value="SIMPL/DUF541"/>
</dbReference>
<reference evidence="3" key="1">
    <citation type="submission" date="2023-05" db="EMBL/GenBank/DDBJ databases">
        <title>Sedimentitalea sp. nov. JM2-8.</title>
        <authorList>
            <person name="Huang J."/>
        </authorList>
    </citation>
    <scope>NUCLEOTIDE SEQUENCE [LARGE SCALE GENOMIC DNA]</scope>
    <source>
        <strain evidence="3">KHS03</strain>
    </source>
</reference>
<feature type="chain" id="PRO_5047258822" evidence="1">
    <location>
        <begin position="26"/>
        <end position="236"/>
    </location>
</feature>
<evidence type="ECO:0000256" key="1">
    <source>
        <dbReference type="SAM" id="SignalP"/>
    </source>
</evidence>
<sequence length="236" mass="24165">MKRQKIGMKVLAIVIASALTAPAAAQDQVRQIAVTGEGQVEAAPDMATITLGVTNEAREAKAAMAATSASVGQVLERLTALGIEQKDIQTQRLSLNPVWSGRGSSGTYPAKITGFTASNMVMVRIRDLDILGTTLDAVIADGANDFNGLQFGVQEPGPLQDAAREAAVKDAIAKAQLLANAAGVPLGPIISITEQGGGGPRPMMMQRAAMAESSVPVAAGEVSLSASVSVIFAIGE</sequence>
<feature type="signal peptide" evidence="1">
    <location>
        <begin position="1"/>
        <end position="25"/>
    </location>
</feature>
<gene>
    <name evidence="2" type="ORF">QO231_02510</name>
</gene>
<proteinExistence type="predicted"/>
<name>A0ABU3V979_9RHOB</name>
<dbReference type="Gene3D" id="3.30.70.2970">
    <property type="entry name" value="Protein of unknown function (DUF541), domain 2"/>
    <property type="match status" value="1"/>
</dbReference>
<organism evidence="2 3">
    <name type="scientific">Sedimentitalea todarodis</name>
    <dbReference type="NCBI Taxonomy" id="1631240"/>
    <lineage>
        <taxon>Bacteria</taxon>
        <taxon>Pseudomonadati</taxon>
        <taxon>Pseudomonadota</taxon>
        <taxon>Alphaproteobacteria</taxon>
        <taxon>Rhodobacterales</taxon>
        <taxon>Paracoccaceae</taxon>
        <taxon>Sedimentitalea</taxon>
    </lineage>
</organism>
<comment type="caution">
    <text evidence="2">The sequence shown here is derived from an EMBL/GenBank/DDBJ whole genome shotgun (WGS) entry which is preliminary data.</text>
</comment>